<dbReference type="PANTHER" id="PTHR11241:SF0">
    <property type="entry name" value="DEOXYURIDINE 5'-TRIPHOSPHATE NUCLEOTIDOHYDROLASE"/>
    <property type="match status" value="1"/>
</dbReference>
<feature type="domain" description="dUTPase-like" evidence="6">
    <location>
        <begin position="23"/>
        <end position="143"/>
    </location>
</feature>
<keyword evidence="5" id="KW-0460">Magnesium</keyword>
<dbReference type="PANTHER" id="PTHR11241">
    <property type="entry name" value="DEOXYURIDINE 5'-TRIPHOSPHATE NUCLEOTIDOHYDROLASE"/>
    <property type="match status" value="1"/>
</dbReference>
<dbReference type="CDD" id="cd07557">
    <property type="entry name" value="trimeric_dUTPase"/>
    <property type="match status" value="1"/>
</dbReference>
<protein>
    <recommendedName>
        <fullName evidence="5">Deoxyuridine 5'-triphosphate nucleotidohydrolase</fullName>
        <shortName evidence="5">dUTPase</shortName>
        <ecNumber evidence="5">3.6.1.23</ecNumber>
    </recommendedName>
    <alternativeName>
        <fullName evidence="5">dUTP pyrophosphatase</fullName>
    </alternativeName>
</protein>
<dbReference type="GO" id="GO:0006226">
    <property type="term" value="P:dUMP biosynthetic process"/>
    <property type="evidence" value="ECO:0007669"/>
    <property type="project" value="UniProtKB-UniRule"/>
</dbReference>
<evidence type="ECO:0000313" key="9">
    <source>
        <dbReference type="Proteomes" id="UP000827092"/>
    </source>
</evidence>
<comment type="caution">
    <text evidence="7">The sequence shown here is derived from an EMBL/GenBank/DDBJ whole genome shotgun (WGS) entry which is preliminary data.</text>
</comment>
<keyword evidence="9" id="KW-1185">Reference proteome</keyword>
<proteinExistence type="inferred from homology"/>
<dbReference type="SUPFAM" id="SSF51283">
    <property type="entry name" value="dUTPase-like"/>
    <property type="match status" value="1"/>
</dbReference>
<dbReference type="GO" id="GO:0046081">
    <property type="term" value="P:dUTP catabolic process"/>
    <property type="evidence" value="ECO:0007669"/>
    <property type="project" value="UniProtKB-UniRule"/>
</dbReference>
<comment type="cofactor">
    <cofactor evidence="5">
        <name>Mg(2+)</name>
        <dbReference type="ChEBI" id="CHEBI:18420"/>
    </cofactor>
</comment>
<keyword evidence="4 5" id="KW-0546">Nucleotide metabolism</keyword>
<keyword evidence="5" id="KW-0479">Metal-binding</keyword>
<dbReference type="Pfam" id="PF00692">
    <property type="entry name" value="dUTPase"/>
    <property type="match status" value="1"/>
</dbReference>
<reference evidence="7 9" key="1">
    <citation type="journal article" date="2022" name="Nat. Ecol. Evol.">
        <title>A masculinizing supergene underlies an exaggerated male reproductive morph in a spider.</title>
        <authorList>
            <person name="Hendrickx F."/>
            <person name="De Corte Z."/>
            <person name="Sonet G."/>
            <person name="Van Belleghem S.M."/>
            <person name="Kostlbacher S."/>
            <person name="Vangestel C."/>
        </authorList>
    </citation>
    <scope>NUCLEOTIDE SEQUENCE [LARGE SCALE GENOMIC DNA]</scope>
    <source>
        <strain evidence="7">W744_W776</strain>
    </source>
</reference>
<accession>A0AAV6TFJ2</accession>
<evidence type="ECO:0000259" key="6">
    <source>
        <dbReference type="Pfam" id="PF00692"/>
    </source>
</evidence>
<evidence type="ECO:0000256" key="4">
    <source>
        <dbReference type="ARBA" id="ARBA00023080"/>
    </source>
</evidence>
<dbReference type="InterPro" id="IPR029054">
    <property type="entry name" value="dUTPase-like"/>
</dbReference>
<dbReference type="Gene3D" id="2.70.40.10">
    <property type="match status" value="1"/>
</dbReference>
<dbReference type="EC" id="3.6.1.23" evidence="5"/>
<comment type="pathway">
    <text evidence="1 5">Pyrimidine metabolism; dUMP biosynthesis; dUMP from dCTP (dUTP route): step 2/2.</text>
</comment>
<dbReference type="GO" id="GO:0000287">
    <property type="term" value="F:magnesium ion binding"/>
    <property type="evidence" value="ECO:0007669"/>
    <property type="project" value="UniProtKB-UniRule"/>
</dbReference>
<dbReference type="AlphaFoldDB" id="A0AAV6TFJ2"/>
<gene>
    <name evidence="8" type="ORF">JTE90_010597</name>
    <name evidence="7" type="ORF">JTE90_014808</name>
</gene>
<dbReference type="InterPro" id="IPR008181">
    <property type="entry name" value="dUTPase"/>
</dbReference>
<evidence type="ECO:0000256" key="2">
    <source>
        <dbReference type="ARBA" id="ARBA00006581"/>
    </source>
</evidence>
<sequence>MPLVKLLYQLYHPRALDPTVFDDQSPGIDLYTPEPVTIAPGHQVLVDTGVVILFPENKIGIIKDKSSVAHHKQIVTQAGVIDTGYRGTVRVLLRNVGQDVQTLQPGDPIAQMLVTTAWQPVLSRTHDPIDTNTFRGTRGFGGTE</sequence>
<evidence type="ECO:0000256" key="3">
    <source>
        <dbReference type="ARBA" id="ARBA00022801"/>
    </source>
</evidence>
<name>A0AAV6TFJ2_9ARAC</name>
<comment type="catalytic activity">
    <reaction evidence="5">
        <text>dUTP + H2O = dUMP + diphosphate + H(+)</text>
        <dbReference type="Rhea" id="RHEA:10248"/>
        <dbReference type="ChEBI" id="CHEBI:15377"/>
        <dbReference type="ChEBI" id="CHEBI:15378"/>
        <dbReference type="ChEBI" id="CHEBI:33019"/>
        <dbReference type="ChEBI" id="CHEBI:61555"/>
        <dbReference type="ChEBI" id="CHEBI:246422"/>
        <dbReference type="EC" id="3.6.1.23"/>
    </reaction>
</comment>
<keyword evidence="3 5" id="KW-0378">Hydrolase</keyword>
<dbReference type="EMBL" id="JAFNEN010001190">
    <property type="protein sequence ID" value="KAG8174529.1"/>
    <property type="molecule type" value="Genomic_DNA"/>
</dbReference>
<dbReference type="Proteomes" id="UP000827092">
    <property type="component" value="Unassembled WGS sequence"/>
</dbReference>
<organism evidence="7 9">
    <name type="scientific">Oedothorax gibbosus</name>
    <dbReference type="NCBI Taxonomy" id="931172"/>
    <lineage>
        <taxon>Eukaryota</taxon>
        <taxon>Metazoa</taxon>
        <taxon>Ecdysozoa</taxon>
        <taxon>Arthropoda</taxon>
        <taxon>Chelicerata</taxon>
        <taxon>Arachnida</taxon>
        <taxon>Araneae</taxon>
        <taxon>Araneomorphae</taxon>
        <taxon>Entelegynae</taxon>
        <taxon>Araneoidea</taxon>
        <taxon>Linyphiidae</taxon>
        <taxon>Erigoninae</taxon>
        <taxon>Oedothorax</taxon>
    </lineage>
</organism>
<comment type="function">
    <text evidence="5">Involved in nucleotide metabolism via production of dUMP, the immediate precursor of thymidine nucleotides, and decreases the intracellular concentration of dUTP so that uracil cannot be incorporated into DNA.</text>
</comment>
<dbReference type="GO" id="GO:0004170">
    <property type="term" value="F:dUTP diphosphatase activity"/>
    <property type="evidence" value="ECO:0007669"/>
    <property type="project" value="UniProtKB-UniRule"/>
</dbReference>
<evidence type="ECO:0000256" key="5">
    <source>
        <dbReference type="RuleBase" id="RU367024"/>
    </source>
</evidence>
<evidence type="ECO:0000256" key="1">
    <source>
        <dbReference type="ARBA" id="ARBA00005142"/>
    </source>
</evidence>
<comment type="similarity">
    <text evidence="2 5">Belongs to the dUTPase family.</text>
</comment>
<dbReference type="InterPro" id="IPR033704">
    <property type="entry name" value="dUTPase_trimeric"/>
</dbReference>
<dbReference type="EMBL" id="JAFNEN010005608">
    <property type="protein sequence ID" value="KAG8170346.1"/>
    <property type="molecule type" value="Genomic_DNA"/>
</dbReference>
<evidence type="ECO:0000313" key="8">
    <source>
        <dbReference type="EMBL" id="KAG8174529.1"/>
    </source>
</evidence>
<dbReference type="InterPro" id="IPR036157">
    <property type="entry name" value="dUTPase-like_sf"/>
</dbReference>
<evidence type="ECO:0000313" key="7">
    <source>
        <dbReference type="EMBL" id="KAG8170346.1"/>
    </source>
</evidence>